<evidence type="ECO:0000259" key="9">
    <source>
        <dbReference type="Pfam" id="PF00218"/>
    </source>
</evidence>
<reference evidence="10 11" key="1">
    <citation type="submission" date="2023-09" db="EMBL/GenBank/DDBJ databases">
        <title>Genome completion map analysis of the actinomycetes C11-1.</title>
        <authorList>
            <person name="Qin P."/>
            <person name="Guan P."/>
        </authorList>
    </citation>
    <scope>NUCLEOTIDE SEQUENCE [LARGE SCALE GENOMIC DNA]</scope>
    <source>
        <strain evidence="10 11">C11-1</strain>
    </source>
</reference>
<feature type="domain" description="Indole-3-glycerol phosphate synthase" evidence="9">
    <location>
        <begin position="5"/>
        <end position="221"/>
    </location>
</feature>
<comment type="pathway">
    <text evidence="2">Amino-acid biosynthesis; L-tryptophan biosynthesis; L-tryptophan from chorismate: step 4/5.</text>
</comment>
<keyword evidence="5" id="KW-0210">Decarboxylase</keyword>
<dbReference type="EC" id="4.1.1.48" evidence="3"/>
<evidence type="ECO:0000256" key="3">
    <source>
        <dbReference type="ARBA" id="ARBA00012362"/>
    </source>
</evidence>
<dbReference type="PANTHER" id="PTHR22854">
    <property type="entry name" value="TRYPTOPHAN BIOSYNTHESIS PROTEIN"/>
    <property type="match status" value="1"/>
</dbReference>
<keyword evidence="8" id="KW-0456">Lyase</keyword>
<dbReference type="Pfam" id="PF00218">
    <property type="entry name" value="IGPS"/>
    <property type="match status" value="1"/>
</dbReference>
<evidence type="ECO:0000256" key="1">
    <source>
        <dbReference type="ARBA" id="ARBA00001633"/>
    </source>
</evidence>
<evidence type="ECO:0000256" key="2">
    <source>
        <dbReference type="ARBA" id="ARBA00004696"/>
    </source>
</evidence>
<dbReference type="InterPro" id="IPR013785">
    <property type="entry name" value="Aldolase_TIM"/>
</dbReference>
<name>A0ABY9VXX0_9ACTN</name>
<evidence type="ECO:0000256" key="4">
    <source>
        <dbReference type="ARBA" id="ARBA00022605"/>
    </source>
</evidence>
<dbReference type="EMBL" id="CP134500">
    <property type="protein sequence ID" value="WNF28380.1"/>
    <property type="molecule type" value="Genomic_DNA"/>
</dbReference>
<keyword evidence="6" id="KW-0822">Tryptophan biosynthesis</keyword>
<dbReference type="InterPro" id="IPR013798">
    <property type="entry name" value="Indole-3-glycerol_P_synth_dom"/>
</dbReference>
<dbReference type="InterPro" id="IPR045186">
    <property type="entry name" value="Indole-3-glycerol_P_synth"/>
</dbReference>
<dbReference type="Gene3D" id="3.20.20.70">
    <property type="entry name" value="Aldolase class I"/>
    <property type="match status" value="1"/>
</dbReference>
<evidence type="ECO:0000313" key="10">
    <source>
        <dbReference type="EMBL" id="WNF28380.1"/>
    </source>
</evidence>
<keyword evidence="4" id="KW-0028">Amino-acid biosynthesis</keyword>
<protein>
    <recommendedName>
        <fullName evidence="3">indole-3-glycerol-phosphate synthase</fullName>
        <ecNumber evidence="3">4.1.1.48</ecNumber>
    </recommendedName>
</protein>
<comment type="catalytic activity">
    <reaction evidence="1">
        <text>1-(2-carboxyphenylamino)-1-deoxy-D-ribulose 5-phosphate + H(+) = (1S,2R)-1-C-(indol-3-yl)glycerol 3-phosphate + CO2 + H2O</text>
        <dbReference type="Rhea" id="RHEA:23476"/>
        <dbReference type="ChEBI" id="CHEBI:15377"/>
        <dbReference type="ChEBI" id="CHEBI:15378"/>
        <dbReference type="ChEBI" id="CHEBI:16526"/>
        <dbReference type="ChEBI" id="CHEBI:58613"/>
        <dbReference type="ChEBI" id="CHEBI:58866"/>
        <dbReference type="EC" id="4.1.1.48"/>
    </reaction>
</comment>
<gene>
    <name evidence="10" type="ORF">RI138_16880</name>
</gene>
<dbReference type="SUPFAM" id="SSF51366">
    <property type="entry name" value="Ribulose-phoshate binding barrel"/>
    <property type="match status" value="1"/>
</dbReference>
<keyword evidence="7" id="KW-0057">Aromatic amino acid biosynthesis</keyword>
<proteinExistence type="predicted"/>
<dbReference type="PANTHER" id="PTHR22854:SF2">
    <property type="entry name" value="INDOLE-3-GLYCEROL-PHOSPHATE SYNTHASE"/>
    <property type="match status" value="1"/>
</dbReference>
<evidence type="ECO:0000256" key="6">
    <source>
        <dbReference type="ARBA" id="ARBA00022822"/>
    </source>
</evidence>
<dbReference type="InterPro" id="IPR011060">
    <property type="entry name" value="RibuloseP-bd_barrel"/>
</dbReference>
<keyword evidence="11" id="KW-1185">Reference proteome</keyword>
<sequence length="238" mass="24978">MASAFPDALMGADRPVIMELKPRSANGEDLFRGRSPAEIVARYEAVGAPCLSVVTGRWFGGDADLLAEVVTCTGLPVLQKDFITKEGQLRAARDLGASAVLLTAALLPRAALARLAERALALGLTPFIEVASPAEVEALPSGEGCVVAVNNRDIRNRERGDADLDRSHRLLPSVRLTGTPCPVSASGIDDARAAAGLLSAGYAGLLVGTHLLRAGHLESWCEELDQLRRTTPAPRPGG</sequence>
<accession>A0ABY9VXX0</accession>
<evidence type="ECO:0000256" key="5">
    <source>
        <dbReference type="ARBA" id="ARBA00022793"/>
    </source>
</evidence>
<organism evidence="10 11">
    <name type="scientific">Streptomyces durocortorensis</name>
    <dbReference type="NCBI Taxonomy" id="2811104"/>
    <lineage>
        <taxon>Bacteria</taxon>
        <taxon>Bacillati</taxon>
        <taxon>Actinomycetota</taxon>
        <taxon>Actinomycetes</taxon>
        <taxon>Kitasatosporales</taxon>
        <taxon>Streptomycetaceae</taxon>
        <taxon>Streptomyces</taxon>
    </lineage>
</organism>
<dbReference type="Proteomes" id="UP001303236">
    <property type="component" value="Chromosome"/>
</dbReference>
<evidence type="ECO:0000256" key="8">
    <source>
        <dbReference type="ARBA" id="ARBA00023239"/>
    </source>
</evidence>
<evidence type="ECO:0000256" key="7">
    <source>
        <dbReference type="ARBA" id="ARBA00023141"/>
    </source>
</evidence>
<evidence type="ECO:0000313" key="11">
    <source>
        <dbReference type="Proteomes" id="UP001303236"/>
    </source>
</evidence>